<dbReference type="PANTHER" id="PTHR22589">
    <property type="entry name" value="CARNITINE O-ACYLTRANSFERASE"/>
    <property type="match status" value="1"/>
</dbReference>
<reference evidence="6 7" key="1">
    <citation type="journal article" date="2014" name="Nature">
        <title>The genomic substrate for adaptive radiation in African cichlid fish.</title>
        <authorList>
            <person name="Brawand D."/>
            <person name="Wagner C.E."/>
            <person name="Li Y.I."/>
            <person name="Malinsky M."/>
            <person name="Keller I."/>
            <person name="Fan S."/>
            <person name="Simakov O."/>
            <person name="Ng A.Y."/>
            <person name="Lim Z.W."/>
            <person name="Bezault E."/>
            <person name="Turner-Maier J."/>
            <person name="Johnson J."/>
            <person name="Alcazar R."/>
            <person name="Noh H.J."/>
            <person name="Russell P."/>
            <person name="Aken B."/>
            <person name="Alfoldi J."/>
            <person name="Amemiya C."/>
            <person name="Azzouzi N."/>
            <person name="Baroiller J.F."/>
            <person name="Barloy-Hubler F."/>
            <person name="Berlin A."/>
            <person name="Bloomquist R."/>
            <person name="Carleton K.L."/>
            <person name="Conte M.A."/>
            <person name="D'Cotta H."/>
            <person name="Eshel O."/>
            <person name="Gaffney L."/>
            <person name="Galibert F."/>
            <person name="Gante H.F."/>
            <person name="Gnerre S."/>
            <person name="Greuter L."/>
            <person name="Guyon R."/>
            <person name="Haddad N.S."/>
            <person name="Haerty W."/>
            <person name="Harris R.M."/>
            <person name="Hofmann H.A."/>
            <person name="Hourlier T."/>
            <person name="Hulata G."/>
            <person name="Jaffe D.B."/>
            <person name="Lara M."/>
            <person name="Lee A.P."/>
            <person name="MacCallum I."/>
            <person name="Mwaiko S."/>
            <person name="Nikaido M."/>
            <person name="Nishihara H."/>
            <person name="Ozouf-Costaz C."/>
            <person name="Penman D.J."/>
            <person name="Przybylski D."/>
            <person name="Rakotomanga M."/>
            <person name="Renn S.C.P."/>
            <person name="Ribeiro F.J."/>
            <person name="Ron M."/>
            <person name="Salzburger W."/>
            <person name="Sanchez-Pulido L."/>
            <person name="Santos M.E."/>
            <person name="Searle S."/>
            <person name="Sharpe T."/>
            <person name="Swofford R."/>
            <person name="Tan F.J."/>
            <person name="Williams L."/>
            <person name="Young S."/>
            <person name="Yin S."/>
            <person name="Okada N."/>
            <person name="Kocher T.D."/>
            <person name="Miska E.A."/>
            <person name="Lander E.S."/>
            <person name="Venkatesh B."/>
            <person name="Fernald R.D."/>
            <person name="Meyer A."/>
            <person name="Ponting C.P."/>
            <person name="Streelman J.T."/>
            <person name="Lindblad-Toh K."/>
            <person name="Seehausen O."/>
            <person name="Di Palma F."/>
        </authorList>
    </citation>
    <scope>NUCLEOTIDE SEQUENCE</scope>
</reference>
<dbReference type="GO" id="GO:0019254">
    <property type="term" value="P:carnitine metabolic process, CoA-linked"/>
    <property type="evidence" value="ECO:0007669"/>
    <property type="project" value="TreeGrafter"/>
</dbReference>
<evidence type="ECO:0000313" key="7">
    <source>
        <dbReference type="Proteomes" id="UP000265160"/>
    </source>
</evidence>
<dbReference type="GeneID" id="101472869"/>
<dbReference type="Proteomes" id="UP000265160">
    <property type="component" value="LG7"/>
</dbReference>
<sequence length="637" mass="72193">MLRILNRIIVNVGMMNSYGLVKSCRLVNSASDTLMGGRYLNHQKGLPRLPVPPLRETCERYLSCLEPLVTEDELKHIKRLMKEFLKEGGDGEKLQRSLERKACTTDNWLADYGIQINYLDSRESLLISNGGFVLPKMDFTDKQGQIRCAAKVIKAVLDFKTMIEDETLPVQYMRGEPLCMMQYFRALSSCRVPGQKTDSLVFHAKNSNPRHITVAQNSQFFTVEVYHSDGTPITADQLCVQLERICNSSLETNTEHVGILTTLHRDTWYKYYNKLVQDPSNKKSVSAIERSICVLCLDKAMPRTYEKYSRFEPVQVLHGGGTQWNSANRWFDKSLQFIVGEDGTCGFTMLHAIIDGTPCMALSDYITSSMKKPQMMESPVALLPMPQKLHFNITPDIKTAIEEAKQSVDKHAQDLDLRVLVFNHFGKQIPKAHQISPDAFIQMAIQLAYYRIHQQCCASYEAASMRLFRKGRLGVILSTSSASAAFVKSFDDPKKQNSEKRNLLENAIKVHMWNTNMEIRGRTTFGHFLGLKVQAIENNIPMPDIYTDTSLNKAFNFLLSTSQVAFKAACLGSAVPEKLNSYDFCYSVTSDNFTFVVSAWKSCKENNVVRLIQTLEDTLVDMKMLLEETKLEPDGST</sequence>
<evidence type="ECO:0000313" key="6">
    <source>
        <dbReference type="Ensembl" id="ENSMZEP00005012556.1"/>
    </source>
</evidence>
<dbReference type="OrthoDB" id="240216at2759"/>
<feature type="domain" description="Choline/carnitine acyltransferase" evidence="5">
    <location>
        <begin position="49"/>
        <end position="616"/>
    </location>
</feature>
<dbReference type="Gene3D" id="3.30.559.10">
    <property type="entry name" value="Chloramphenicol acetyltransferase-like domain"/>
    <property type="match status" value="1"/>
</dbReference>
<evidence type="ECO:0000256" key="1">
    <source>
        <dbReference type="ARBA" id="ARBA00005232"/>
    </source>
</evidence>
<protein>
    <submittedName>
        <fullName evidence="6">Carnitine O-acetyltransferase a</fullName>
    </submittedName>
</protein>
<dbReference type="GO" id="GO:0004092">
    <property type="term" value="F:carnitine O-acetyltransferase activity"/>
    <property type="evidence" value="ECO:0007669"/>
    <property type="project" value="TreeGrafter"/>
</dbReference>
<dbReference type="PANTHER" id="PTHR22589:SF50">
    <property type="entry name" value="CARNITINE O-ACETYLTRANSFERASE"/>
    <property type="match status" value="1"/>
</dbReference>
<evidence type="ECO:0000256" key="4">
    <source>
        <dbReference type="PIRSR" id="PIRSR600542-1"/>
    </source>
</evidence>
<dbReference type="GeneTree" id="ENSGT01150000286917"/>
<dbReference type="InterPro" id="IPR039551">
    <property type="entry name" value="Cho/carn_acyl_trans"/>
</dbReference>
<feature type="active site" description="Proton acceptor" evidence="4">
    <location>
        <position position="351"/>
    </location>
</feature>
<name>A0A3P9BSE5_9CICH</name>
<dbReference type="Pfam" id="PF00755">
    <property type="entry name" value="Carn_acyltransf"/>
    <property type="match status" value="1"/>
</dbReference>
<organism evidence="6 7">
    <name type="scientific">Maylandia zebra</name>
    <name type="common">zebra mbuna</name>
    <dbReference type="NCBI Taxonomy" id="106582"/>
    <lineage>
        <taxon>Eukaryota</taxon>
        <taxon>Metazoa</taxon>
        <taxon>Chordata</taxon>
        <taxon>Craniata</taxon>
        <taxon>Vertebrata</taxon>
        <taxon>Euteleostomi</taxon>
        <taxon>Actinopterygii</taxon>
        <taxon>Neopterygii</taxon>
        <taxon>Teleostei</taxon>
        <taxon>Neoteleostei</taxon>
        <taxon>Acanthomorphata</taxon>
        <taxon>Ovalentaria</taxon>
        <taxon>Cichlomorphae</taxon>
        <taxon>Cichliformes</taxon>
        <taxon>Cichlidae</taxon>
        <taxon>African cichlids</taxon>
        <taxon>Pseudocrenilabrinae</taxon>
        <taxon>Haplochromini</taxon>
        <taxon>Maylandia</taxon>
        <taxon>Maylandia zebra complex</taxon>
    </lineage>
</organism>
<proteinExistence type="inferred from homology"/>
<dbReference type="KEGG" id="mze:101472869"/>
<accession>A0A3P9BSE5</accession>
<dbReference type="RefSeq" id="XP_004564711.1">
    <property type="nucleotide sequence ID" value="XM_004564654.5"/>
</dbReference>
<dbReference type="GO" id="GO:0005777">
    <property type="term" value="C:peroxisome"/>
    <property type="evidence" value="ECO:0007669"/>
    <property type="project" value="TreeGrafter"/>
</dbReference>
<reference evidence="6" key="3">
    <citation type="submission" date="2025-09" db="UniProtKB">
        <authorList>
            <consortium name="Ensembl"/>
        </authorList>
    </citation>
    <scope>IDENTIFICATION</scope>
</reference>
<dbReference type="Ensembl" id="ENSMZET00005013000.1">
    <property type="protein sequence ID" value="ENSMZEP00005012556.1"/>
    <property type="gene ID" value="ENSMZEG00005009438.1"/>
</dbReference>
<evidence type="ECO:0000256" key="3">
    <source>
        <dbReference type="ARBA" id="ARBA00023315"/>
    </source>
</evidence>
<reference evidence="6" key="2">
    <citation type="submission" date="2025-08" db="UniProtKB">
        <authorList>
            <consortium name="Ensembl"/>
        </authorList>
    </citation>
    <scope>IDENTIFICATION</scope>
</reference>
<comment type="similarity">
    <text evidence="1">Belongs to the carnitine/choline acetyltransferase family.</text>
</comment>
<dbReference type="InterPro" id="IPR000542">
    <property type="entry name" value="Carn_acyl_trans"/>
</dbReference>
<dbReference type="InterPro" id="IPR042231">
    <property type="entry name" value="Cho/carn_acyl_trans_2"/>
</dbReference>
<dbReference type="SUPFAM" id="SSF52777">
    <property type="entry name" value="CoA-dependent acyltransferases"/>
    <property type="match status" value="2"/>
</dbReference>
<dbReference type="STRING" id="106582.ENSMZEP00005012556"/>
<evidence type="ECO:0000256" key="2">
    <source>
        <dbReference type="ARBA" id="ARBA00022679"/>
    </source>
</evidence>
<evidence type="ECO:0000259" key="5">
    <source>
        <dbReference type="Pfam" id="PF00755"/>
    </source>
</evidence>
<dbReference type="InterPro" id="IPR023213">
    <property type="entry name" value="CAT-like_dom_sf"/>
</dbReference>
<dbReference type="FunFam" id="3.30.559.70:FF:000002">
    <property type="entry name" value="Carnitine O-acetyltransferase"/>
    <property type="match status" value="1"/>
</dbReference>
<dbReference type="AlphaFoldDB" id="A0A3P9BSE5"/>
<keyword evidence="2" id="KW-0808">Transferase</keyword>
<dbReference type="Gene3D" id="3.30.559.70">
    <property type="entry name" value="Choline/Carnitine o-acyltransferase, domain 2"/>
    <property type="match status" value="1"/>
</dbReference>
<keyword evidence="3" id="KW-0012">Acyltransferase</keyword>
<keyword evidence="7" id="KW-1185">Reference proteome</keyword>